<evidence type="ECO:0000313" key="2">
    <source>
        <dbReference type="Proteomes" id="UP001595729"/>
    </source>
</evidence>
<name>A0ABV7W0V1_9BURK</name>
<sequence length="137" mass="15633">MLNTRHINTARNGNTNAAKHPKQWAIYRATVDLYLLLHRGALPRQDALEHMKQHGHGHNTIHAAAALIGVPLSAPGYVAFWSMPDPAPRLLDLLEHIERTDRRVGKRARSTRRERDRELMRRLLGRGESKVQKMPST</sequence>
<dbReference type="Proteomes" id="UP001595729">
    <property type="component" value="Unassembled WGS sequence"/>
</dbReference>
<dbReference type="EMBL" id="JBHRXX010000002">
    <property type="protein sequence ID" value="MFC3683411.1"/>
    <property type="molecule type" value="Genomic_DNA"/>
</dbReference>
<organism evidence="1 2">
    <name type="scientific">Hydrogenophaga luteola</name>
    <dbReference type="NCBI Taxonomy" id="1591122"/>
    <lineage>
        <taxon>Bacteria</taxon>
        <taxon>Pseudomonadati</taxon>
        <taxon>Pseudomonadota</taxon>
        <taxon>Betaproteobacteria</taxon>
        <taxon>Burkholderiales</taxon>
        <taxon>Comamonadaceae</taxon>
        <taxon>Hydrogenophaga</taxon>
    </lineage>
</organism>
<accession>A0ABV7W0V1</accession>
<keyword evidence="2" id="KW-1185">Reference proteome</keyword>
<reference evidence="2" key="1">
    <citation type="journal article" date="2019" name="Int. J. Syst. Evol. Microbiol.">
        <title>The Global Catalogue of Microorganisms (GCM) 10K type strain sequencing project: providing services to taxonomists for standard genome sequencing and annotation.</title>
        <authorList>
            <consortium name="The Broad Institute Genomics Platform"/>
            <consortium name="The Broad Institute Genome Sequencing Center for Infectious Disease"/>
            <person name="Wu L."/>
            <person name="Ma J."/>
        </authorList>
    </citation>
    <scope>NUCLEOTIDE SEQUENCE [LARGE SCALE GENOMIC DNA]</scope>
    <source>
        <strain evidence="2">KCTC 42501</strain>
    </source>
</reference>
<proteinExistence type="predicted"/>
<gene>
    <name evidence="1" type="ORF">ACFOPI_07375</name>
</gene>
<comment type="caution">
    <text evidence="1">The sequence shown here is derived from an EMBL/GenBank/DDBJ whole genome shotgun (WGS) entry which is preliminary data.</text>
</comment>
<dbReference type="RefSeq" id="WP_382172537.1">
    <property type="nucleotide sequence ID" value="NZ_JBHRXX010000002.1"/>
</dbReference>
<protein>
    <submittedName>
        <fullName evidence="1">Uncharacterized protein</fullName>
    </submittedName>
</protein>
<evidence type="ECO:0000313" key="1">
    <source>
        <dbReference type="EMBL" id="MFC3683411.1"/>
    </source>
</evidence>